<evidence type="ECO:0000313" key="16">
    <source>
        <dbReference type="EMBL" id="ACN13529.1"/>
    </source>
</evidence>
<dbReference type="GO" id="GO:0032324">
    <property type="term" value="P:molybdopterin cofactor biosynthetic process"/>
    <property type="evidence" value="ECO:0007669"/>
    <property type="project" value="UniProtKB-ARBA"/>
</dbReference>
<dbReference type="STRING" id="177437.HRM2_04110"/>
<keyword evidence="8" id="KW-0479">Metal-binding</keyword>
<dbReference type="GO" id="GO:0051539">
    <property type="term" value="F:4 iron, 4 sulfur cluster binding"/>
    <property type="evidence" value="ECO:0007669"/>
    <property type="project" value="UniProtKB-KW"/>
</dbReference>
<dbReference type="InterPro" id="IPR013785">
    <property type="entry name" value="Aldolase_TIM"/>
</dbReference>
<keyword evidence="7" id="KW-0949">S-adenosyl-L-methionine</keyword>
<keyword evidence="9" id="KW-0408">Iron</keyword>
<dbReference type="RefSeq" id="WP_012662778.1">
    <property type="nucleotide sequence ID" value="NC_012108.1"/>
</dbReference>
<evidence type="ECO:0000256" key="14">
    <source>
        <dbReference type="ARBA" id="ARBA00032102"/>
    </source>
</evidence>
<dbReference type="InterPro" id="IPR036105">
    <property type="entry name" value="DiNase_FeMo-co_biosyn_sf"/>
</dbReference>
<evidence type="ECO:0000256" key="5">
    <source>
        <dbReference type="ARBA" id="ARBA00021702"/>
    </source>
</evidence>
<reference evidence="16 17" key="1">
    <citation type="journal article" date="2009" name="Environ. Microbiol.">
        <title>Genome sequence of Desulfobacterium autotrophicum HRM2, a marine sulfate reducer oxidizing organic carbon completely to carbon dioxide.</title>
        <authorList>
            <person name="Strittmatter A.W."/>
            <person name="Liesegang H."/>
            <person name="Rabus R."/>
            <person name="Decker I."/>
            <person name="Amann J."/>
            <person name="Andres S."/>
            <person name="Henne A."/>
            <person name="Fricke W.F."/>
            <person name="Martinez-Arias R."/>
            <person name="Bartels D."/>
            <person name="Goesmann A."/>
            <person name="Krause L."/>
            <person name="Puehler A."/>
            <person name="Klenk H.P."/>
            <person name="Richter M."/>
            <person name="Schuler M."/>
            <person name="Gloeckner F.O."/>
            <person name="Meyerdierks A."/>
            <person name="Gottschalk G."/>
            <person name="Amann R."/>
        </authorList>
    </citation>
    <scope>NUCLEOTIDE SEQUENCE [LARGE SCALE GENOMIC DNA]</scope>
    <source>
        <strain evidence="17">ATCC 43914 / DSM 3382 / HRM2</strain>
    </source>
</reference>
<evidence type="ECO:0000256" key="3">
    <source>
        <dbReference type="ARBA" id="ARBA00005155"/>
    </source>
</evidence>
<dbReference type="GO" id="GO:0046872">
    <property type="term" value="F:metal ion binding"/>
    <property type="evidence" value="ECO:0007669"/>
    <property type="project" value="UniProtKB-KW"/>
</dbReference>
<keyword evidence="11" id="KW-0535">Nitrogen fixation</keyword>
<evidence type="ECO:0000256" key="6">
    <source>
        <dbReference type="ARBA" id="ARBA00022485"/>
    </source>
</evidence>
<evidence type="ECO:0000256" key="11">
    <source>
        <dbReference type="ARBA" id="ARBA00023231"/>
    </source>
</evidence>
<keyword evidence="6" id="KW-0004">4Fe-4S</keyword>
<comment type="cofactor">
    <cofactor evidence="1">
        <name>[4Fe-4S] cluster</name>
        <dbReference type="ChEBI" id="CHEBI:49883"/>
    </cofactor>
</comment>
<dbReference type="InterPro" id="IPR058240">
    <property type="entry name" value="rSAM_sf"/>
</dbReference>
<dbReference type="SFLD" id="SFLDS00029">
    <property type="entry name" value="Radical_SAM"/>
    <property type="match status" value="1"/>
</dbReference>
<evidence type="ECO:0000256" key="2">
    <source>
        <dbReference type="ARBA" id="ARBA00003522"/>
    </source>
</evidence>
<dbReference type="InterPro" id="IPR007197">
    <property type="entry name" value="rSAM"/>
</dbReference>
<dbReference type="Proteomes" id="UP000000442">
    <property type="component" value="Chromosome"/>
</dbReference>
<evidence type="ECO:0000256" key="8">
    <source>
        <dbReference type="ARBA" id="ARBA00022723"/>
    </source>
</evidence>
<evidence type="ECO:0000256" key="13">
    <source>
        <dbReference type="ARBA" id="ARBA00030926"/>
    </source>
</evidence>
<organism evidence="16 17">
    <name type="scientific">Desulforapulum autotrophicum (strain ATCC 43914 / DSM 3382 / VKM B-1955 / HRM2)</name>
    <name type="common">Desulfobacterium autotrophicum</name>
    <dbReference type="NCBI Taxonomy" id="177437"/>
    <lineage>
        <taxon>Bacteria</taxon>
        <taxon>Pseudomonadati</taxon>
        <taxon>Thermodesulfobacteriota</taxon>
        <taxon>Desulfobacteria</taxon>
        <taxon>Desulfobacterales</taxon>
        <taxon>Desulfobacteraceae</taxon>
        <taxon>Desulforapulum</taxon>
    </lineage>
</organism>
<keyword evidence="10" id="KW-0411">Iron-sulfur</keyword>
<dbReference type="CDD" id="cd01335">
    <property type="entry name" value="Radical_SAM"/>
    <property type="match status" value="1"/>
</dbReference>
<sequence>MKLSEMNHPCFNAKVRHKFGRVHLPVAPRCNIQCNYCNRKFDCVNESRPGVCSAILSPFQAMAYLEYVFEEKENISVVGIAGPGDPFANPQETMQTLRLVREKYPDIMLCLATNGLGIGPYIDELADLNVGHVTITVNAVDPDIAAKIYAWVRYKKRVRRAKEGVTILMDKQIEAIKKLKAHNITVKVNTILIPGKNEGHIEAVAKRMGELGVDIFNCIPYYQTKESHFADIPEPSKELLSQVRTKAGQYITQMKHCVRCRADAVGCLGDKESERLMTRLNECAQLAKPLEPVRTKKLRPYVAVASSGGVHINQHLGEASRLLIYRNNNGCATLLETRLTPEPGGGIKRWETLADRLADCGTLLVNGIGETPRKALLKNGINVRETKGLVETAINAVYNGGERPAGESNPD</sequence>
<dbReference type="SFLD" id="SFLDG01068">
    <property type="entry name" value="FeMo_cofactor_biosynthesis_pro"/>
    <property type="match status" value="1"/>
</dbReference>
<evidence type="ECO:0000313" key="17">
    <source>
        <dbReference type="Proteomes" id="UP000000442"/>
    </source>
</evidence>
<dbReference type="HOGENOM" id="CLU_027639_0_0_7"/>
<dbReference type="GO" id="GO:0016829">
    <property type="term" value="F:lyase activity"/>
    <property type="evidence" value="ECO:0007669"/>
    <property type="project" value="UniProtKB-KW"/>
</dbReference>
<evidence type="ECO:0000256" key="4">
    <source>
        <dbReference type="ARBA" id="ARBA00006804"/>
    </source>
</evidence>
<dbReference type="InterPro" id="IPR003731">
    <property type="entry name" value="Di-Nase_FeMo-co_biosynth"/>
</dbReference>
<dbReference type="Pfam" id="PF04055">
    <property type="entry name" value="Radical_SAM"/>
    <property type="match status" value="1"/>
</dbReference>
<dbReference type="Pfam" id="PF02579">
    <property type="entry name" value="Nitro_FeMo-Co"/>
    <property type="match status" value="1"/>
</dbReference>
<dbReference type="InterPro" id="IPR000385">
    <property type="entry name" value="MoaA_NifB_PqqE_Fe-S-bd_CS"/>
</dbReference>
<dbReference type="AlphaFoldDB" id="C0QGQ4"/>
<dbReference type="Gene3D" id="3.20.20.70">
    <property type="entry name" value="Aldolase class I"/>
    <property type="match status" value="1"/>
</dbReference>
<dbReference type="EMBL" id="CP001087">
    <property type="protein sequence ID" value="ACN13529.1"/>
    <property type="molecule type" value="Genomic_DNA"/>
</dbReference>
<dbReference type="InterPro" id="IPR006638">
    <property type="entry name" value="Elp3/MiaA/NifB-like_rSAM"/>
</dbReference>
<keyword evidence="17" id="KW-1185">Reference proteome</keyword>
<gene>
    <name evidence="16" type="primary">nifB1</name>
    <name evidence="16" type="ordered locus">HRM2_04110</name>
</gene>
<dbReference type="KEGG" id="dat:HRM2_04110"/>
<dbReference type="PANTHER" id="PTHR43787">
    <property type="entry name" value="FEMO COFACTOR BIOSYNTHESIS PROTEIN NIFB-RELATED"/>
    <property type="match status" value="1"/>
</dbReference>
<dbReference type="SMART" id="SM00729">
    <property type="entry name" value="Elp3"/>
    <property type="match status" value="1"/>
</dbReference>
<proteinExistence type="inferred from homology"/>
<dbReference type="eggNOG" id="COG0535">
    <property type="taxonomic scope" value="Bacteria"/>
</dbReference>
<evidence type="ECO:0000256" key="1">
    <source>
        <dbReference type="ARBA" id="ARBA00001966"/>
    </source>
</evidence>
<keyword evidence="12" id="KW-0456">Lyase</keyword>
<evidence type="ECO:0000256" key="7">
    <source>
        <dbReference type="ARBA" id="ARBA00022691"/>
    </source>
</evidence>
<comment type="similarity">
    <text evidence="4">Belongs to the radical SAM superfamily. NifB family.</text>
</comment>
<dbReference type="PROSITE" id="PS51918">
    <property type="entry name" value="RADICAL_SAM"/>
    <property type="match status" value="1"/>
</dbReference>
<protein>
    <recommendedName>
        <fullName evidence="5">FeMo cofactor biosynthesis protein NifB</fullName>
    </recommendedName>
    <alternativeName>
        <fullName evidence="14">Nitrogenase cofactor maturase NifB</fullName>
    </alternativeName>
    <alternativeName>
        <fullName evidence="13">Radical SAM assemblase NifB</fullName>
    </alternativeName>
</protein>
<dbReference type="UniPathway" id="UPA00782"/>
<evidence type="ECO:0000259" key="15">
    <source>
        <dbReference type="PROSITE" id="PS51918"/>
    </source>
</evidence>
<name>C0QGQ4_DESAH</name>
<comment type="pathway">
    <text evidence="3">Cofactor biosynthesis; Fe-Mo cofactor biosynthesis.</text>
</comment>
<accession>C0QGQ4</accession>
<evidence type="ECO:0000256" key="12">
    <source>
        <dbReference type="ARBA" id="ARBA00023239"/>
    </source>
</evidence>
<comment type="function">
    <text evidence="2">Involved in the biosynthesis of the iron-molybdenum cofactor (FeMo-co or M-cluster) found in the dinitrogenase enzyme of the nitrogenase complex in nitrogen-fixing microorganisms. NifB catalyzes the crucial step of radical SAM-dependent carbide insertion that occurs concomitant with the insertion of a 9th sulfur and the rearrangement/coupling of two [4Fe-4S] clusters into a [8Fe-9S-C] cluster, the precursor to the M-cluster.</text>
</comment>
<dbReference type="SUPFAM" id="SSF102114">
    <property type="entry name" value="Radical SAM enzymes"/>
    <property type="match status" value="1"/>
</dbReference>
<dbReference type="PROSITE" id="PS01305">
    <property type="entry name" value="MOAA_NIFB_PQQE"/>
    <property type="match status" value="1"/>
</dbReference>
<evidence type="ECO:0000256" key="10">
    <source>
        <dbReference type="ARBA" id="ARBA00023014"/>
    </source>
</evidence>
<dbReference type="SUPFAM" id="SSF53146">
    <property type="entry name" value="Nitrogenase accessory factor-like"/>
    <property type="match status" value="1"/>
</dbReference>
<evidence type="ECO:0000256" key="9">
    <source>
        <dbReference type="ARBA" id="ARBA00023004"/>
    </source>
</evidence>
<dbReference type="Gene3D" id="3.30.420.130">
    <property type="entry name" value="Dinitrogenase iron-molybdenum cofactor biosynthesis domain"/>
    <property type="match status" value="1"/>
</dbReference>
<dbReference type="SFLD" id="SFLDF00281">
    <property type="entry name" value="FeMo_cofactor_biosynthesis_pro"/>
    <property type="match status" value="1"/>
</dbReference>
<dbReference type="SFLD" id="SFLDG01067">
    <property type="entry name" value="SPASM/twitch_domain_containing"/>
    <property type="match status" value="1"/>
</dbReference>
<dbReference type="PANTHER" id="PTHR43787:SF13">
    <property type="entry name" value="FEMO COFACTOR BIOSYNTHESIS PROTEIN NIFB"/>
    <property type="match status" value="1"/>
</dbReference>
<feature type="domain" description="Radical SAM core" evidence="15">
    <location>
        <begin position="16"/>
        <end position="261"/>
    </location>
</feature>
<dbReference type="eggNOG" id="COG1433">
    <property type="taxonomic scope" value="Bacteria"/>
</dbReference>